<evidence type="ECO:0000256" key="2">
    <source>
        <dbReference type="ARBA" id="ARBA00022801"/>
    </source>
</evidence>
<reference evidence="8" key="1">
    <citation type="submission" date="2020-03" db="EMBL/GenBank/DDBJ databases">
        <title>Psychroflexus Maritimus sp. nov., isolate from marine sediment.</title>
        <authorList>
            <person name="Zhong Y.-L."/>
        </authorList>
    </citation>
    <scope>NUCLEOTIDE SEQUENCE</scope>
    <source>
        <strain evidence="8">C1</strain>
    </source>
</reference>
<dbReference type="PANTHER" id="PTHR10188:SF6">
    <property type="entry name" value="N(4)-(BETA-N-ACETYLGLUCOSAMINYL)-L-ASPARAGINASE"/>
    <property type="match status" value="1"/>
</dbReference>
<accession>A0A967E6F4</accession>
<evidence type="ECO:0000256" key="5">
    <source>
        <dbReference type="PIRSR" id="PIRSR600246-1"/>
    </source>
</evidence>
<evidence type="ECO:0000256" key="6">
    <source>
        <dbReference type="PIRSR" id="PIRSR600246-2"/>
    </source>
</evidence>
<feature type="binding site" evidence="6">
    <location>
        <begin position="249"/>
        <end position="252"/>
    </location>
    <ligand>
        <name>substrate</name>
    </ligand>
</feature>
<evidence type="ECO:0000256" key="1">
    <source>
        <dbReference type="ARBA" id="ARBA00022670"/>
    </source>
</evidence>
<dbReference type="Pfam" id="PF01112">
    <property type="entry name" value="Asparaginase_2"/>
    <property type="match status" value="1"/>
</dbReference>
<keyword evidence="3" id="KW-0068">Autocatalytic cleavage</keyword>
<keyword evidence="1" id="KW-0645">Protease</keyword>
<dbReference type="InterPro" id="IPR000246">
    <property type="entry name" value="Peptidase_T2"/>
</dbReference>
<proteinExistence type="predicted"/>
<dbReference type="GO" id="GO:0006508">
    <property type="term" value="P:proteolysis"/>
    <property type="evidence" value="ECO:0007669"/>
    <property type="project" value="UniProtKB-KW"/>
</dbReference>
<name>A0A967E6F4_9FLAO</name>
<dbReference type="AlphaFoldDB" id="A0A967E6F4"/>
<comment type="caution">
    <text evidence="8">The sequence shown here is derived from an EMBL/GenBank/DDBJ whole genome shotgun (WGS) entry which is preliminary data.</text>
</comment>
<evidence type="ECO:0000313" key="8">
    <source>
        <dbReference type="EMBL" id="NGZ89706.1"/>
    </source>
</evidence>
<feature type="site" description="Cleavage; by autolysis" evidence="7">
    <location>
        <begin position="220"/>
        <end position="221"/>
    </location>
</feature>
<keyword evidence="2" id="KW-0378">Hydrolase</keyword>
<evidence type="ECO:0000256" key="7">
    <source>
        <dbReference type="PIRSR" id="PIRSR600246-3"/>
    </source>
</evidence>
<feature type="binding site" evidence="6">
    <location>
        <begin position="272"/>
        <end position="275"/>
    </location>
    <ligand>
        <name>substrate</name>
    </ligand>
</feature>
<dbReference type="Gene3D" id="3.60.20.30">
    <property type="entry name" value="(Glycosyl)asparaginase"/>
    <property type="match status" value="1"/>
</dbReference>
<evidence type="ECO:0000313" key="9">
    <source>
        <dbReference type="Proteomes" id="UP000643701"/>
    </source>
</evidence>
<dbReference type="EMBL" id="JAANAS010000040">
    <property type="protein sequence ID" value="NGZ89706.1"/>
    <property type="molecule type" value="Genomic_DNA"/>
</dbReference>
<dbReference type="Proteomes" id="UP000643701">
    <property type="component" value="Unassembled WGS sequence"/>
</dbReference>
<dbReference type="InterPro" id="IPR029055">
    <property type="entry name" value="Ntn_hydrolases_N"/>
</dbReference>
<keyword evidence="9" id="KW-1185">Reference proteome</keyword>
<dbReference type="FunFam" id="3.60.20.30:FF:000001">
    <property type="entry name" value="Isoaspartyl peptidase/L-asparaginase"/>
    <property type="match status" value="1"/>
</dbReference>
<evidence type="ECO:0000256" key="3">
    <source>
        <dbReference type="ARBA" id="ARBA00022813"/>
    </source>
</evidence>
<dbReference type="CDD" id="cd04701">
    <property type="entry name" value="Asparaginase_2"/>
    <property type="match status" value="1"/>
</dbReference>
<feature type="active site" description="Nucleophile" evidence="5">
    <location>
        <position position="221"/>
    </location>
</feature>
<dbReference type="PROSITE" id="PS51257">
    <property type="entry name" value="PROKAR_LIPOPROTEIN"/>
    <property type="match status" value="1"/>
</dbReference>
<sequence>MNYLKLFCLAFLLVLFGCIDNENLGLKNQKQAIETHKETKPDKSPSFGIALHGGAGFIKAEMLNDSITKVYENQLSEAIEVGYQLLAAGEGAEKAVVEVIQLLEASPLFNAGVGAVLNADGVHELDASIMHGKNLEAGAVAGIRTIKSPILLAQKVMNESNHVLLSGNGAEDFAVLYDLKKVENSYFSTDKAKKSLQNAQNKSSYHQQNYEELIQNHKYGTVGCVALDQEGNLVAGTSTGGMTNKKYGRIGDSPIIGAGNYANNSTCAISATGHGEYFIRNVVAHDISAMMEYGDFSLEQATHIVIHEKLKNQGGDGGVIAIDSDGNISIEFNTEGMFRAQMDAEGNKQVNLFKK</sequence>
<dbReference type="GO" id="GO:0008233">
    <property type="term" value="F:peptidase activity"/>
    <property type="evidence" value="ECO:0007669"/>
    <property type="project" value="UniProtKB-KW"/>
</dbReference>
<gene>
    <name evidence="8" type="ORF">G7034_05515</name>
</gene>
<dbReference type="SUPFAM" id="SSF56235">
    <property type="entry name" value="N-terminal nucleophile aminohydrolases (Ntn hydrolases)"/>
    <property type="match status" value="1"/>
</dbReference>
<dbReference type="RefSeq" id="WP_166399969.1">
    <property type="nucleotide sequence ID" value="NZ_JAANAS010000040.1"/>
</dbReference>
<organism evidence="8 9">
    <name type="scientific">Psychroflexus maritimus</name>
    <dbReference type="NCBI Taxonomy" id="2714865"/>
    <lineage>
        <taxon>Bacteria</taxon>
        <taxon>Pseudomonadati</taxon>
        <taxon>Bacteroidota</taxon>
        <taxon>Flavobacteriia</taxon>
        <taxon>Flavobacteriales</taxon>
        <taxon>Flavobacteriaceae</taxon>
        <taxon>Psychroflexus</taxon>
    </lineage>
</organism>
<dbReference type="GO" id="GO:0016811">
    <property type="term" value="F:hydrolase activity, acting on carbon-nitrogen (but not peptide) bonds, in linear amides"/>
    <property type="evidence" value="ECO:0007669"/>
    <property type="project" value="UniProtKB-ARBA"/>
</dbReference>
<dbReference type="PANTHER" id="PTHR10188">
    <property type="entry name" value="L-ASPARAGINASE"/>
    <property type="match status" value="1"/>
</dbReference>
<protein>
    <recommendedName>
        <fullName evidence="4">Isoaspartyl peptidase</fullName>
    </recommendedName>
</protein>
<evidence type="ECO:0000256" key="4">
    <source>
        <dbReference type="ARBA" id="ARBA00069124"/>
    </source>
</evidence>